<accession>A0ABR4G617</accession>
<name>A0ABR4G617_9EURO</name>
<gene>
    <name evidence="1" type="ORF">BJX66DRAFT_199639</name>
</gene>
<evidence type="ECO:0000313" key="1">
    <source>
        <dbReference type="EMBL" id="KAL2794449.1"/>
    </source>
</evidence>
<organism evidence="1 2">
    <name type="scientific">Aspergillus keveii</name>
    <dbReference type="NCBI Taxonomy" id="714993"/>
    <lineage>
        <taxon>Eukaryota</taxon>
        <taxon>Fungi</taxon>
        <taxon>Dikarya</taxon>
        <taxon>Ascomycota</taxon>
        <taxon>Pezizomycotina</taxon>
        <taxon>Eurotiomycetes</taxon>
        <taxon>Eurotiomycetidae</taxon>
        <taxon>Eurotiales</taxon>
        <taxon>Aspergillaceae</taxon>
        <taxon>Aspergillus</taxon>
        <taxon>Aspergillus subgen. Nidulantes</taxon>
    </lineage>
</organism>
<dbReference type="Proteomes" id="UP001610563">
    <property type="component" value="Unassembled WGS sequence"/>
</dbReference>
<keyword evidence="2" id="KW-1185">Reference proteome</keyword>
<comment type="caution">
    <text evidence="1">The sequence shown here is derived from an EMBL/GenBank/DDBJ whole genome shotgun (WGS) entry which is preliminary data.</text>
</comment>
<sequence length="94" mass="10071">MRAGRGGLSAGLPQMMCSAALPLFGVLYSGYKGFDVFRSPYIGKGRTSETIALDARAALGVFHPRCFITPVLYYIWSVSAPPLAALSPAYRLPS</sequence>
<dbReference type="EMBL" id="JBFTWV010000045">
    <property type="protein sequence ID" value="KAL2794449.1"/>
    <property type="molecule type" value="Genomic_DNA"/>
</dbReference>
<proteinExistence type="predicted"/>
<reference evidence="1 2" key="1">
    <citation type="submission" date="2024-07" db="EMBL/GenBank/DDBJ databases">
        <title>Section-level genome sequencing and comparative genomics of Aspergillus sections Usti and Cavernicolus.</title>
        <authorList>
            <consortium name="Lawrence Berkeley National Laboratory"/>
            <person name="Nybo J.L."/>
            <person name="Vesth T.C."/>
            <person name="Theobald S."/>
            <person name="Frisvad J.C."/>
            <person name="Larsen T.O."/>
            <person name="Kjaerboelling I."/>
            <person name="Rothschild-Mancinelli K."/>
            <person name="Lyhne E.K."/>
            <person name="Kogle M.E."/>
            <person name="Barry K."/>
            <person name="Clum A."/>
            <person name="Na H."/>
            <person name="Ledsgaard L."/>
            <person name="Lin J."/>
            <person name="Lipzen A."/>
            <person name="Kuo A."/>
            <person name="Riley R."/>
            <person name="Mondo S."/>
            <person name="Labutti K."/>
            <person name="Haridas S."/>
            <person name="Pangalinan J."/>
            <person name="Salamov A.A."/>
            <person name="Simmons B.A."/>
            <person name="Magnuson J.K."/>
            <person name="Chen J."/>
            <person name="Drula E."/>
            <person name="Henrissat B."/>
            <person name="Wiebenga A."/>
            <person name="Lubbers R.J."/>
            <person name="Gomes A.C."/>
            <person name="Makela M.R."/>
            <person name="Stajich J."/>
            <person name="Grigoriev I.V."/>
            <person name="Mortensen U.H."/>
            <person name="De Vries R.P."/>
            <person name="Baker S.E."/>
            <person name="Andersen M.R."/>
        </authorList>
    </citation>
    <scope>NUCLEOTIDE SEQUENCE [LARGE SCALE GENOMIC DNA]</scope>
    <source>
        <strain evidence="1 2">CBS 209.92</strain>
    </source>
</reference>
<evidence type="ECO:0000313" key="2">
    <source>
        <dbReference type="Proteomes" id="UP001610563"/>
    </source>
</evidence>
<protein>
    <submittedName>
        <fullName evidence="1">Uncharacterized protein</fullName>
    </submittedName>
</protein>